<dbReference type="Pfam" id="PF12164">
    <property type="entry name" value="SporV_AA"/>
    <property type="match status" value="1"/>
</dbReference>
<dbReference type="Gene3D" id="2.60.480.10">
    <property type="entry name" value="eubacterium ventriosum atcc domain"/>
    <property type="match status" value="1"/>
</dbReference>
<feature type="transmembrane region" description="Helical" evidence="1">
    <location>
        <begin position="94"/>
        <end position="115"/>
    </location>
</feature>
<dbReference type="RefSeq" id="WP_377932320.1">
    <property type="nucleotide sequence ID" value="NZ_JBHUMF010000004.1"/>
</dbReference>
<keyword evidence="1" id="KW-1133">Transmembrane helix</keyword>
<dbReference type="InterPro" id="IPR021997">
    <property type="entry name" value="SporV_AA"/>
</dbReference>
<dbReference type="Proteomes" id="UP001597506">
    <property type="component" value="Unassembled WGS sequence"/>
</dbReference>
<gene>
    <name evidence="3" type="ORF">ACFSUL_02275</name>
</gene>
<evidence type="ECO:0000313" key="4">
    <source>
        <dbReference type="Proteomes" id="UP001597506"/>
    </source>
</evidence>
<reference evidence="4" key="1">
    <citation type="journal article" date="2019" name="Int. J. Syst. Evol. Microbiol.">
        <title>The Global Catalogue of Microorganisms (GCM) 10K type strain sequencing project: providing services to taxonomists for standard genome sequencing and annotation.</title>
        <authorList>
            <consortium name="The Broad Institute Genomics Platform"/>
            <consortium name="The Broad Institute Genome Sequencing Center for Infectious Disease"/>
            <person name="Wu L."/>
            <person name="Ma J."/>
        </authorList>
    </citation>
    <scope>NUCLEOTIDE SEQUENCE [LARGE SCALE GENOMIC DNA]</scope>
    <source>
        <strain evidence="4">KCTC 3913</strain>
    </source>
</reference>
<keyword evidence="1" id="KW-0812">Transmembrane</keyword>
<evidence type="ECO:0000313" key="3">
    <source>
        <dbReference type="EMBL" id="MFD2679570.1"/>
    </source>
</evidence>
<comment type="caution">
    <text evidence="3">The sequence shown here is derived from an EMBL/GenBank/DDBJ whole genome shotgun (WGS) entry which is preliminary data.</text>
</comment>
<keyword evidence="1" id="KW-0472">Membrane</keyword>
<dbReference type="EMBL" id="JBHUMF010000004">
    <property type="protein sequence ID" value="MFD2679570.1"/>
    <property type="molecule type" value="Genomic_DNA"/>
</dbReference>
<accession>A0ABW5RMS7</accession>
<proteinExistence type="predicted"/>
<feature type="transmembrane region" description="Helical" evidence="1">
    <location>
        <begin position="147"/>
        <end position="165"/>
    </location>
</feature>
<sequence length="206" mass="23564">MEGTVYLRLRLKVQVHSGSVVTLGQLAQVIAPEQVLVDLQQIPVHTVTPDDQNIIIVDVMKVIAEIQKYNPTLEVQTIGPSQSIIEVVFRKKKISIPLFICVWVLLFVGAGMAIMNFHEDVSMREVHQRLYTIITGGQDPHPLLFQIPYSLGLGIGMILFFNHVFKKRINEEPSPLEVEMFKYQQDLDNYVMIHENKESMKHLDDD</sequence>
<dbReference type="InterPro" id="IPR038548">
    <property type="entry name" value="SporV_AA_N_sf"/>
</dbReference>
<name>A0ABW5RMS7_9BACI</name>
<feature type="domain" description="Stage V sporulation protein AA" evidence="2">
    <location>
        <begin position="4"/>
        <end position="88"/>
    </location>
</feature>
<evidence type="ECO:0000256" key="1">
    <source>
        <dbReference type="SAM" id="Phobius"/>
    </source>
</evidence>
<evidence type="ECO:0000259" key="2">
    <source>
        <dbReference type="Pfam" id="PF12164"/>
    </source>
</evidence>
<organism evidence="3 4">
    <name type="scientific">Bacillus seohaeanensis</name>
    <dbReference type="NCBI Taxonomy" id="284580"/>
    <lineage>
        <taxon>Bacteria</taxon>
        <taxon>Bacillati</taxon>
        <taxon>Bacillota</taxon>
        <taxon>Bacilli</taxon>
        <taxon>Bacillales</taxon>
        <taxon>Bacillaceae</taxon>
        <taxon>Bacillus</taxon>
    </lineage>
</organism>
<keyword evidence="4" id="KW-1185">Reference proteome</keyword>
<protein>
    <submittedName>
        <fullName evidence="3">Stage V sporulation protein AA</fullName>
    </submittedName>
</protein>